<dbReference type="PROSITE" id="PS50943">
    <property type="entry name" value="HTH_CROC1"/>
    <property type="match status" value="1"/>
</dbReference>
<feature type="domain" description="HTH cro/C1-type" evidence="1">
    <location>
        <begin position="14"/>
        <end position="72"/>
    </location>
</feature>
<dbReference type="SUPFAM" id="SSF47413">
    <property type="entry name" value="lambda repressor-like DNA-binding domains"/>
    <property type="match status" value="1"/>
</dbReference>
<dbReference type="Proteomes" id="UP001597475">
    <property type="component" value="Unassembled WGS sequence"/>
</dbReference>
<dbReference type="EMBL" id="JBHUMK010000052">
    <property type="protein sequence ID" value="MFD2610132.1"/>
    <property type="molecule type" value="Genomic_DNA"/>
</dbReference>
<evidence type="ECO:0000313" key="3">
    <source>
        <dbReference type="Proteomes" id="UP001597475"/>
    </source>
</evidence>
<dbReference type="InterPro" id="IPR010982">
    <property type="entry name" value="Lambda_DNA-bd_dom_sf"/>
</dbReference>
<keyword evidence="3" id="KW-1185">Reference proteome</keyword>
<accession>A0ABW5P7B9</accession>
<evidence type="ECO:0000313" key="2">
    <source>
        <dbReference type="EMBL" id="MFD2610132.1"/>
    </source>
</evidence>
<protein>
    <submittedName>
        <fullName evidence="2">Helix-turn-helix domain-containing protein</fullName>
    </submittedName>
</protein>
<sequence length="84" mass="9611">MTQSEGRQIEPALVRAARLEKKLTTDQAAEAAGLSRPGYFRWESEKKGPVRTFNFFKLQRFADAVDKRIEDLTTPLPRTEELSN</sequence>
<dbReference type="CDD" id="cd00093">
    <property type="entry name" value="HTH_XRE"/>
    <property type="match status" value="1"/>
</dbReference>
<dbReference type="RefSeq" id="WP_386846063.1">
    <property type="nucleotide sequence ID" value="NZ_JBHUMK010000052.1"/>
</dbReference>
<reference evidence="3" key="1">
    <citation type="journal article" date="2019" name="Int. J. Syst. Evol. Microbiol.">
        <title>The Global Catalogue of Microorganisms (GCM) 10K type strain sequencing project: providing services to taxonomists for standard genome sequencing and annotation.</title>
        <authorList>
            <consortium name="The Broad Institute Genomics Platform"/>
            <consortium name="The Broad Institute Genome Sequencing Center for Infectious Disease"/>
            <person name="Wu L."/>
            <person name="Ma J."/>
        </authorList>
    </citation>
    <scope>NUCLEOTIDE SEQUENCE [LARGE SCALE GENOMIC DNA]</scope>
    <source>
        <strain evidence="3">KCTC 33842</strain>
    </source>
</reference>
<comment type="caution">
    <text evidence="2">The sequence shown here is derived from an EMBL/GenBank/DDBJ whole genome shotgun (WGS) entry which is preliminary data.</text>
</comment>
<name>A0ABW5P7B9_9DEIO</name>
<dbReference type="SMART" id="SM00530">
    <property type="entry name" value="HTH_XRE"/>
    <property type="match status" value="1"/>
</dbReference>
<dbReference type="Pfam" id="PF01381">
    <property type="entry name" value="HTH_3"/>
    <property type="match status" value="1"/>
</dbReference>
<evidence type="ECO:0000259" key="1">
    <source>
        <dbReference type="PROSITE" id="PS50943"/>
    </source>
</evidence>
<organism evidence="2 3">
    <name type="scientific">Deinococcus taklimakanensis</name>
    <dbReference type="NCBI Taxonomy" id="536443"/>
    <lineage>
        <taxon>Bacteria</taxon>
        <taxon>Thermotogati</taxon>
        <taxon>Deinococcota</taxon>
        <taxon>Deinococci</taxon>
        <taxon>Deinococcales</taxon>
        <taxon>Deinococcaceae</taxon>
        <taxon>Deinococcus</taxon>
    </lineage>
</organism>
<dbReference type="Gene3D" id="1.10.260.40">
    <property type="entry name" value="lambda repressor-like DNA-binding domains"/>
    <property type="match status" value="1"/>
</dbReference>
<dbReference type="InterPro" id="IPR001387">
    <property type="entry name" value="Cro/C1-type_HTH"/>
</dbReference>
<gene>
    <name evidence="2" type="ORF">ACFSR9_11885</name>
</gene>
<proteinExistence type="predicted"/>